<feature type="compositionally biased region" description="Polar residues" evidence="1">
    <location>
        <begin position="55"/>
        <end position="67"/>
    </location>
</feature>
<feature type="compositionally biased region" description="Basic residues" evidence="1">
    <location>
        <begin position="1"/>
        <end position="18"/>
    </location>
</feature>
<evidence type="ECO:0000313" key="2">
    <source>
        <dbReference type="EMBL" id="KAK8891158.1"/>
    </source>
</evidence>
<dbReference type="Proteomes" id="UP001470230">
    <property type="component" value="Unassembled WGS sequence"/>
</dbReference>
<feature type="compositionally biased region" description="Acidic residues" evidence="1">
    <location>
        <begin position="29"/>
        <end position="42"/>
    </location>
</feature>
<dbReference type="EMBL" id="JAPFFF010000004">
    <property type="protein sequence ID" value="KAK8891158.1"/>
    <property type="molecule type" value="Genomic_DNA"/>
</dbReference>
<accession>A0ABR2KJ23</accession>
<dbReference type="InterPro" id="IPR036465">
    <property type="entry name" value="vWFA_dom_sf"/>
</dbReference>
<dbReference type="SUPFAM" id="SSF53300">
    <property type="entry name" value="vWA-like"/>
    <property type="match status" value="1"/>
</dbReference>
<name>A0ABR2KJ23_9EUKA</name>
<reference evidence="2 3" key="1">
    <citation type="submission" date="2024-04" db="EMBL/GenBank/DDBJ databases">
        <title>Tritrichomonas musculus Genome.</title>
        <authorList>
            <person name="Alves-Ferreira E."/>
            <person name="Grigg M."/>
            <person name="Lorenzi H."/>
            <person name="Galac M."/>
        </authorList>
    </citation>
    <scope>NUCLEOTIDE SEQUENCE [LARGE SCALE GENOMIC DNA]</scope>
    <source>
        <strain evidence="2 3">EAF2021</strain>
    </source>
</reference>
<evidence type="ECO:0000313" key="3">
    <source>
        <dbReference type="Proteomes" id="UP001470230"/>
    </source>
</evidence>
<keyword evidence="3" id="KW-1185">Reference proteome</keyword>
<proteinExistence type="predicted"/>
<organism evidence="2 3">
    <name type="scientific">Tritrichomonas musculus</name>
    <dbReference type="NCBI Taxonomy" id="1915356"/>
    <lineage>
        <taxon>Eukaryota</taxon>
        <taxon>Metamonada</taxon>
        <taxon>Parabasalia</taxon>
        <taxon>Tritrichomonadida</taxon>
        <taxon>Tritrichomonadidae</taxon>
        <taxon>Tritrichomonas</taxon>
    </lineage>
</organism>
<evidence type="ECO:0008006" key="4">
    <source>
        <dbReference type="Google" id="ProtNLM"/>
    </source>
</evidence>
<evidence type="ECO:0000256" key="1">
    <source>
        <dbReference type="SAM" id="MobiDB-lite"/>
    </source>
</evidence>
<sequence length="893" mass="105071">MISKRIKVPKKKKVKNHSLMKEQQKNSSNDEECSNSDHDDDVPQITPDQDKNRRFSLQSKRNTNQPSKIHKTFNYFNPQTKKKESESIEISRDMTISQLIQHFNNSIKSVNITGFIYNKEKYTKEPNLLVMKVIADDNRKNVDIILVYENTSTSLSDGTKKNNNQKFTIVYFDDNKSIFLNPFDSVSSTIKSISKGDKIVLYFPGGTIANSTFNEFLKNNTNCKSFHYYAILNQSKFSPHNDLNDEKIEIDTYSIISMFPGISHDYLGILYCVLKYIENQYYKSLHLVKACFEKIHFIPFVTSLYHVYNKKTTKIDLFTITSFLLFYADNNTKLYRFFNDLSNCPCLNISFRFNNSLKDDLYFTHDFIALKKPYDIFNDEFVDYSYSIFHASTSKELRIRRYWSLIRVNATFILASMDPLNSNMSRIYDKINYYDPFKSTTNSSMLTMKISDLEKLENNRKKDINILRKDSKMFSNKKYSQCTIALIDYSGTMIACFDEKGTRRSLLATEIVNRFIQTASEIGVNDPLIILDNQLNDADAPIEHNIDDFTNPSKLYDRIIKAIEYMNKPLIKQNLDNNAYKRVLVVSDGFDVQSTAEKKDVLKLLIQEKIILDAVILKRDELINDLCAISHLSGGNYYTPYEQDDAYFIAEYQGFIDLSKRYPLLKQHFFDYFDENKLEKKIEFISNRIIIKNEINSIKMKSQEDFYENIDLYSPYSYQNLAPKNLLEKIIQKEINICAFYQKYISSKGKEPFFRIYRRRINDESDEIDNDRIIVFLKGNDDEENRVIYQVSITFPEFYPFQMPLIKLLSNAKVEGRMENKVFMLNLPYVPGFKLINILDELNKVLISQEKYREKDNYFDPFDSFDQIDVVFRNYESKPKEFKINKKYLDIEL</sequence>
<protein>
    <recommendedName>
        <fullName evidence="4">UBC core domain-containing protein</fullName>
    </recommendedName>
</protein>
<gene>
    <name evidence="2" type="ORF">M9Y10_028364</name>
</gene>
<comment type="caution">
    <text evidence="2">The sequence shown here is derived from an EMBL/GenBank/DDBJ whole genome shotgun (WGS) entry which is preliminary data.</text>
</comment>
<feature type="region of interest" description="Disordered" evidence="1">
    <location>
        <begin position="1"/>
        <end position="73"/>
    </location>
</feature>